<evidence type="ECO:0008006" key="4">
    <source>
        <dbReference type="Google" id="ProtNLM"/>
    </source>
</evidence>
<dbReference type="Proteomes" id="UP001597109">
    <property type="component" value="Unassembled WGS sequence"/>
</dbReference>
<evidence type="ECO:0000256" key="1">
    <source>
        <dbReference type="SAM" id="SignalP"/>
    </source>
</evidence>
<evidence type="ECO:0000313" key="2">
    <source>
        <dbReference type="EMBL" id="MFD1032877.1"/>
    </source>
</evidence>
<dbReference type="PROSITE" id="PS51257">
    <property type="entry name" value="PROKAR_LIPOPROTEIN"/>
    <property type="match status" value="1"/>
</dbReference>
<dbReference type="RefSeq" id="WP_379083347.1">
    <property type="nucleotide sequence ID" value="NZ_JBHTKI010000045.1"/>
</dbReference>
<proteinExistence type="predicted"/>
<keyword evidence="3" id="KW-1185">Reference proteome</keyword>
<accession>A0ABW3LFE7</accession>
<sequence>MRNYILLTSIALILILSGCSASANSETGPFPATEIISKEPVVIGYIVEVLEEDQVIFVKSDVTKEEAMKTNRNDTGNNMHMFFSNATTFDGELEKGYKVAVWEFADKEAKDNSISERIVILEK</sequence>
<comment type="caution">
    <text evidence="2">The sequence shown here is derived from an EMBL/GenBank/DDBJ whole genome shotgun (WGS) entry which is preliminary data.</text>
</comment>
<feature type="chain" id="PRO_5046833112" description="DUF3221 domain-containing protein" evidence="1">
    <location>
        <begin position="24"/>
        <end position="123"/>
    </location>
</feature>
<reference evidence="3" key="1">
    <citation type="journal article" date="2019" name="Int. J. Syst. Evol. Microbiol.">
        <title>The Global Catalogue of Microorganisms (GCM) 10K type strain sequencing project: providing services to taxonomists for standard genome sequencing and annotation.</title>
        <authorList>
            <consortium name="The Broad Institute Genomics Platform"/>
            <consortium name="The Broad Institute Genome Sequencing Center for Infectious Disease"/>
            <person name="Wu L."/>
            <person name="Ma J."/>
        </authorList>
    </citation>
    <scope>NUCLEOTIDE SEQUENCE [LARGE SCALE GENOMIC DNA]</scope>
    <source>
        <strain evidence="3">CCUG 56756</strain>
    </source>
</reference>
<keyword evidence="1" id="KW-0732">Signal</keyword>
<name>A0ABW3LFE7_9BACL</name>
<gene>
    <name evidence="2" type="ORF">ACFQ1X_15715</name>
</gene>
<feature type="signal peptide" evidence="1">
    <location>
        <begin position="1"/>
        <end position="23"/>
    </location>
</feature>
<dbReference type="EMBL" id="JBHTKI010000045">
    <property type="protein sequence ID" value="MFD1032877.1"/>
    <property type="molecule type" value="Genomic_DNA"/>
</dbReference>
<evidence type="ECO:0000313" key="3">
    <source>
        <dbReference type="Proteomes" id="UP001597109"/>
    </source>
</evidence>
<protein>
    <recommendedName>
        <fullName evidence="4">DUF3221 domain-containing protein</fullName>
    </recommendedName>
</protein>
<organism evidence="2 3">
    <name type="scientific">Metaplanococcus flavidus</name>
    <dbReference type="NCBI Taxonomy" id="569883"/>
    <lineage>
        <taxon>Bacteria</taxon>
        <taxon>Bacillati</taxon>
        <taxon>Bacillota</taxon>
        <taxon>Bacilli</taxon>
        <taxon>Bacillales</taxon>
        <taxon>Caryophanaceae</taxon>
        <taxon>Metaplanococcus</taxon>
    </lineage>
</organism>